<gene>
    <name evidence="1" type="ORF">SteCoe_9500</name>
</gene>
<evidence type="ECO:0000313" key="2">
    <source>
        <dbReference type="Proteomes" id="UP000187209"/>
    </source>
</evidence>
<protein>
    <submittedName>
        <fullName evidence="1">Uncharacterized protein</fullName>
    </submittedName>
</protein>
<evidence type="ECO:0000313" key="1">
    <source>
        <dbReference type="EMBL" id="OMJ88547.1"/>
    </source>
</evidence>
<keyword evidence="2" id="KW-1185">Reference proteome</keyword>
<dbReference type="EMBL" id="MPUH01000148">
    <property type="protein sequence ID" value="OMJ88547.1"/>
    <property type="molecule type" value="Genomic_DNA"/>
</dbReference>
<proteinExistence type="predicted"/>
<comment type="caution">
    <text evidence="1">The sequence shown here is derived from an EMBL/GenBank/DDBJ whole genome shotgun (WGS) entry which is preliminary data.</text>
</comment>
<name>A0A1R2CHR1_9CILI</name>
<organism evidence="1 2">
    <name type="scientific">Stentor coeruleus</name>
    <dbReference type="NCBI Taxonomy" id="5963"/>
    <lineage>
        <taxon>Eukaryota</taxon>
        <taxon>Sar</taxon>
        <taxon>Alveolata</taxon>
        <taxon>Ciliophora</taxon>
        <taxon>Postciliodesmatophora</taxon>
        <taxon>Heterotrichea</taxon>
        <taxon>Heterotrichida</taxon>
        <taxon>Stentoridae</taxon>
        <taxon>Stentor</taxon>
    </lineage>
</organism>
<dbReference type="AlphaFoldDB" id="A0A1R2CHR1"/>
<accession>A0A1R2CHR1</accession>
<reference evidence="1 2" key="1">
    <citation type="submission" date="2016-11" db="EMBL/GenBank/DDBJ databases">
        <title>The macronuclear genome of Stentor coeruleus: a giant cell with tiny introns.</title>
        <authorList>
            <person name="Slabodnick M."/>
            <person name="Ruby J.G."/>
            <person name="Reiff S.B."/>
            <person name="Swart E.C."/>
            <person name="Gosai S."/>
            <person name="Prabakaran S."/>
            <person name="Witkowska E."/>
            <person name="Larue G.E."/>
            <person name="Fisher S."/>
            <person name="Freeman R.M."/>
            <person name="Gunawardena J."/>
            <person name="Chu W."/>
            <person name="Stover N.A."/>
            <person name="Gregory B.D."/>
            <person name="Nowacki M."/>
            <person name="Derisi J."/>
            <person name="Roy S.W."/>
            <person name="Marshall W.F."/>
            <person name="Sood P."/>
        </authorList>
    </citation>
    <scope>NUCLEOTIDE SEQUENCE [LARGE SCALE GENOMIC DNA]</scope>
    <source>
        <strain evidence="1">WM001</strain>
    </source>
</reference>
<sequence length="105" mass="11531">MGCCVCNTVEMKKLEFVIPSHFSKQGNAEFVDLSLSSDSEVPAKDIEEWRAFKSSGSRSLSDSVGMMSTLLQSDRKLSLYSKSGSIVDSFAVSFPQNLKIVDLIN</sequence>
<dbReference type="Proteomes" id="UP000187209">
    <property type="component" value="Unassembled WGS sequence"/>
</dbReference>